<dbReference type="Gene3D" id="3.30.420.140">
    <property type="entry name" value="YqgF/RNase H-like domain"/>
    <property type="match status" value="1"/>
</dbReference>
<keyword evidence="1 5" id="KW-0963">Cytoplasm</keyword>
<evidence type="ECO:0000256" key="1">
    <source>
        <dbReference type="ARBA" id="ARBA00022490"/>
    </source>
</evidence>
<proteinExistence type="inferred from homology"/>
<dbReference type="Proteomes" id="UP000176558">
    <property type="component" value="Unassembled WGS sequence"/>
</dbReference>
<dbReference type="EC" id="3.1.-.-" evidence="5"/>
<dbReference type="GO" id="GO:0000967">
    <property type="term" value="P:rRNA 5'-end processing"/>
    <property type="evidence" value="ECO:0007669"/>
    <property type="project" value="UniProtKB-UniRule"/>
</dbReference>
<name>A0A1G2URN3_9BACT</name>
<dbReference type="PANTHER" id="PTHR33317">
    <property type="entry name" value="POLYNUCLEOTIDYL TRANSFERASE, RIBONUCLEASE H-LIKE SUPERFAMILY PROTEIN"/>
    <property type="match status" value="1"/>
</dbReference>
<gene>
    <name evidence="7" type="ORF">A3G99_03025</name>
</gene>
<comment type="function">
    <text evidence="5">Could be a nuclease involved in processing of the 5'-end of pre-16S rRNA.</text>
</comment>
<dbReference type="PANTHER" id="PTHR33317:SF4">
    <property type="entry name" value="POLYNUCLEOTIDYL TRANSFERASE, RIBONUCLEASE H-LIKE SUPERFAMILY PROTEIN"/>
    <property type="match status" value="1"/>
</dbReference>
<keyword evidence="4 5" id="KW-0378">Hydrolase</keyword>
<dbReference type="GO" id="GO:0005829">
    <property type="term" value="C:cytosol"/>
    <property type="evidence" value="ECO:0007669"/>
    <property type="project" value="TreeGrafter"/>
</dbReference>
<dbReference type="CDD" id="cd16964">
    <property type="entry name" value="YqgF"/>
    <property type="match status" value="1"/>
</dbReference>
<feature type="domain" description="YqgF/RNase H-like" evidence="6">
    <location>
        <begin position="1"/>
        <end position="102"/>
    </location>
</feature>
<dbReference type="SMART" id="SM00732">
    <property type="entry name" value="YqgFc"/>
    <property type="match status" value="1"/>
</dbReference>
<dbReference type="GO" id="GO:0016788">
    <property type="term" value="F:hydrolase activity, acting on ester bonds"/>
    <property type="evidence" value="ECO:0007669"/>
    <property type="project" value="UniProtKB-UniRule"/>
</dbReference>
<dbReference type="GO" id="GO:0004518">
    <property type="term" value="F:nuclease activity"/>
    <property type="evidence" value="ECO:0007669"/>
    <property type="project" value="UniProtKB-KW"/>
</dbReference>
<evidence type="ECO:0000313" key="7">
    <source>
        <dbReference type="EMBL" id="OHB12046.1"/>
    </source>
</evidence>
<comment type="caution">
    <text evidence="7">The sequence shown here is derived from an EMBL/GenBank/DDBJ whole genome shotgun (WGS) entry which is preliminary data.</text>
</comment>
<dbReference type="EMBL" id="MHWT01000023">
    <property type="protein sequence ID" value="OHB12046.1"/>
    <property type="molecule type" value="Genomic_DNA"/>
</dbReference>
<evidence type="ECO:0000313" key="8">
    <source>
        <dbReference type="Proteomes" id="UP000176558"/>
    </source>
</evidence>
<keyword evidence="3 5" id="KW-0540">Nuclease</keyword>
<comment type="subcellular location">
    <subcellularLocation>
        <location evidence="5">Cytoplasm</location>
    </subcellularLocation>
</comment>
<comment type="similarity">
    <text evidence="5">Belongs to the YqgF HJR family.</text>
</comment>
<evidence type="ECO:0000256" key="3">
    <source>
        <dbReference type="ARBA" id="ARBA00022722"/>
    </source>
</evidence>
<dbReference type="SUPFAM" id="SSF53098">
    <property type="entry name" value="Ribonuclease H-like"/>
    <property type="match status" value="1"/>
</dbReference>
<accession>A0A1G2URN3</accession>
<dbReference type="Pfam" id="PF03652">
    <property type="entry name" value="RuvX"/>
    <property type="match status" value="1"/>
</dbReference>
<protein>
    <recommendedName>
        <fullName evidence="5">Putative pre-16S rRNA nuclease</fullName>
        <ecNumber evidence="5">3.1.-.-</ecNumber>
    </recommendedName>
</protein>
<evidence type="ECO:0000256" key="5">
    <source>
        <dbReference type="HAMAP-Rule" id="MF_00651"/>
    </source>
</evidence>
<dbReference type="NCBIfam" id="TIGR00250">
    <property type="entry name" value="RNAse_H_YqgF"/>
    <property type="match status" value="1"/>
</dbReference>
<dbReference type="HAMAP" id="MF_00651">
    <property type="entry name" value="Nuclease_YqgF"/>
    <property type="match status" value="1"/>
</dbReference>
<dbReference type="InterPro" id="IPR012337">
    <property type="entry name" value="RNaseH-like_sf"/>
</dbReference>
<organism evidence="7 8">
    <name type="scientific">Candidatus Zambryskibacteria bacterium RIFCSPLOWO2_12_FULL_39_23</name>
    <dbReference type="NCBI Taxonomy" id="1802776"/>
    <lineage>
        <taxon>Bacteria</taxon>
        <taxon>Candidatus Zambryskiibacteriota</taxon>
    </lineage>
</organism>
<reference evidence="7 8" key="1">
    <citation type="journal article" date="2016" name="Nat. Commun.">
        <title>Thousands of microbial genomes shed light on interconnected biogeochemical processes in an aquifer system.</title>
        <authorList>
            <person name="Anantharaman K."/>
            <person name="Brown C.T."/>
            <person name="Hug L.A."/>
            <person name="Sharon I."/>
            <person name="Castelle C.J."/>
            <person name="Probst A.J."/>
            <person name="Thomas B.C."/>
            <person name="Singh A."/>
            <person name="Wilkins M.J."/>
            <person name="Karaoz U."/>
            <person name="Brodie E.L."/>
            <person name="Williams K.H."/>
            <person name="Hubbard S.S."/>
            <person name="Banfield J.F."/>
        </authorList>
    </citation>
    <scope>NUCLEOTIDE SEQUENCE [LARGE SCALE GENOMIC DNA]</scope>
</reference>
<dbReference type="InterPro" id="IPR006641">
    <property type="entry name" value="YqgF/RNaseH-like_dom"/>
</dbReference>
<evidence type="ECO:0000256" key="4">
    <source>
        <dbReference type="ARBA" id="ARBA00022801"/>
    </source>
</evidence>
<evidence type="ECO:0000259" key="6">
    <source>
        <dbReference type="SMART" id="SM00732"/>
    </source>
</evidence>
<dbReference type="AlphaFoldDB" id="A0A1G2URN3"/>
<dbReference type="InterPro" id="IPR005227">
    <property type="entry name" value="YqgF"/>
</dbReference>
<sequence length="138" mass="15819">MKYLGVDYGSKRVGLAVSDFSESFAMPLKVISDFASLEDLLDEVERICKDEDIDEIVVGESKDFSQKDNKIMKEIKLFAKKLKEKLKISIHMHPEFLTSQEAKRLQGKNEMHDASAAALILKSYLETNKHDAKRKKRK</sequence>
<dbReference type="InterPro" id="IPR037027">
    <property type="entry name" value="YqgF/RNaseH-like_dom_sf"/>
</dbReference>
<keyword evidence="2 5" id="KW-0690">Ribosome biogenesis</keyword>
<evidence type="ECO:0000256" key="2">
    <source>
        <dbReference type="ARBA" id="ARBA00022517"/>
    </source>
</evidence>